<dbReference type="RefSeq" id="WP_413268522.1">
    <property type="nucleotide sequence ID" value="NZ_JBHFNQ010000005.1"/>
</dbReference>
<sequence length="76" mass="7979">MAAQGMMLCTLGLGDAADFNSGLLVSLSDRGQGTFIYASQPILLTLVNDPMQTGELLSQIQAAALKYGQINIAAYL</sequence>
<accession>A0ABV4WXW6</accession>
<keyword evidence="2" id="KW-1185">Reference proteome</keyword>
<dbReference type="Proteomes" id="UP001576774">
    <property type="component" value="Unassembled WGS sequence"/>
</dbReference>
<evidence type="ECO:0000313" key="2">
    <source>
        <dbReference type="Proteomes" id="UP001576774"/>
    </source>
</evidence>
<comment type="caution">
    <text evidence="1">The sequence shown here is derived from an EMBL/GenBank/DDBJ whole genome shotgun (WGS) entry which is preliminary data.</text>
</comment>
<evidence type="ECO:0000313" key="1">
    <source>
        <dbReference type="EMBL" id="MFB2875357.1"/>
    </source>
</evidence>
<organism evidence="1 2">
    <name type="scientific">Floridaenema aerugineum BLCC-F46</name>
    <dbReference type="NCBI Taxonomy" id="3153654"/>
    <lineage>
        <taxon>Bacteria</taxon>
        <taxon>Bacillati</taxon>
        <taxon>Cyanobacteriota</taxon>
        <taxon>Cyanophyceae</taxon>
        <taxon>Oscillatoriophycideae</taxon>
        <taxon>Aerosakkonematales</taxon>
        <taxon>Aerosakkonemataceae</taxon>
        <taxon>Floridanema</taxon>
        <taxon>Floridanema aerugineum</taxon>
    </lineage>
</organism>
<protein>
    <submittedName>
        <fullName evidence="1">Uncharacterized protein</fullName>
    </submittedName>
</protein>
<name>A0ABV4WXW6_9CYAN</name>
<proteinExistence type="predicted"/>
<reference evidence="1 2" key="1">
    <citation type="submission" date="2024-09" db="EMBL/GenBank/DDBJ databases">
        <title>Floridaenema gen nov. (Aerosakkonemataceae, Aerosakkonematales ord. nov., Cyanobacteria) from benthic tropical and subtropical fresh waters, with the description of four new species.</title>
        <authorList>
            <person name="Moretto J.A."/>
            <person name="Berthold D.E."/>
            <person name="Lefler F.W."/>
            <person name="Huang I.-S."/>
            <person name="Laughinghouse H. IV."/>
        </authorList>
    </citation>
    <scope>NUCLEOTIDE SEQUENCE [LARGE SCALE GENOMIC DNA]</scope>
    <source>
        <strain evidence="1 2">BLCC-F46</strain>
    </source>
</reference>
<gene>
    <name evidence="1" type="ORF">ACE1CC_00540</name>
</gene>
<dbReference type="EMBL" id="JBHFNQ010000005">
    <property type="protein sequence ID" value="MFB2875357.1"/>
    <property type="molecule type" value="Genomic_DNA"/>
</dbReference>